<keyword evidence="2" id="KW-1185">Reference proteome</keyword>
<gene>
    <name evidence="1" type="primary">thiS</name>
    <name evidence="1" type="ORF">ACFOND_13410</name>
</gene>
<dbReference type="InterPro" id="IPR003749">
    <property type="entry name" value="ThiS/MoaD-like"/>
</dbReference>
<dbReference type="CDD" id="cd00565">
    <property type="entry name" value="Ubl_ThiS"/>
    <property type="match status" value="1"/>
</dbReference>
<evidence type="ECO:0000313" key="1">
    <source>
        <dbReference type="EMBL" id="MFC3702636.1"/>
    </source>
</evidence>
<dbReference type="RefSeq" id="WP_290282283.1">
    <property type="nucleotide sequence ID" value="NZ_JAUFQI010000001.1"/>
</dbReference>
<dbReference type="PANTHER" id="PTHR34472:SF1">
    <property type="entry name" value="SULFUR CARRIER PROTEIN THIS"/>
    <property type="match status" value="1"/>
</dbReference>
<protein>
    <submittedName>
        <fullName evidence="1">Sulfur carrier protein ThiS</fullName>
    </submittedName>
</protein>
<dbReference type="Pfam" id="PF02597">
    <property type="entry name" value="ThiS"/>
    <property type="match status" value="1"/>
</dbReference>
<name>A0ABV7WU15_9GAMM</name>
<dbReference type="PANTHER" id="PTHR34472">
    <property type="entry name" value="SULFUR CARRIER PROTEIN THIS"/>
    <property type="match status" value="1"/>
</dbReference>
<dbReference type="InterPro" id="IPR012675">
    <property type="entry name" value="Beta-grasp_dom_sf"/>
</dbReference>
<dbReference type="Proteomes" id="UP001595710">
    <property type="component" value="Unassembled WGS sequence"/>
</dbReference>
<sequence length="64" mass="7227">MQLTINGNPKTIEHQFLSELIQHAKFQSPFAVAVNHQFVPKQHYQTTKLNEGDRIDVVSPIQGG</sequence>
<dbReference type="EMBL" id="JBHRYN010000014">
    <property type="protein sequence ID" value="MFC3702636.1"/>
    <property type="molecule type" value="Genomic_DNA"/>
</dbReference>
<organism evidence="1 2">
    <name type="scientific">Reinekea marina</name>
    <dbReference type="NCBI Taxonomy" id="1310421"/>
    <lineage>
        <taxon>Bacteria</taxon>
        <taxon>Pseudomonadati</taxon>
        <taxon>Pseudomonadota</taxon>
        <taxon>Gammaproteobacteria</taxon>
        <taxon>Oceanospirillales</taxon>
        <taxon>Saccharospirillaceae</taxon>
        <taxon>Reinekea</taxon>
    </lineage>
</organism>
<dbReference type="InterPro" id="IPR010035">
    <property type="entry name" value="Thi_S"/>
</dbReference>
<dbReference type="NCBIfam" id="TIGR01683">
    <property type="entry name" value="thiS"/>
    <property type="match status" value="1"/>
</dbReference>
<accession>A0ABV7WU15</accession>
<reference evidence="2" key="1">
    <citation type="journal article" date="2019" name="Int. J. Syst. Evol. Microbiol.">
        <title>The Global Catalogue of Microorganisms (GCM) 10K type strain sequencing project: providing services to taxonomists for standard genome sequencing and annotation.</title>
        <authorList>
            <consortium name="The Broad Institute Genomics Platform"/>
            <consortium name="The Broad Institute Genome Sequencing Center for Infectious Disease"/>
            <person name="Wu L."/>
            <person name="Ma J."/>
        </authorList>
    </citation>
    <scope>NUCLEOTIDE SEQUENCE [LARGE SCALE GENOMIC DNA]</scope>
    <source>
        <strain evidence="2">CECT 8288</strain>
    </source>
</reference>
<dbReference type="SUPFAM" id="SSF54285">
    <property type="entry name" value="MoaD/ThiS"/>
    <property type="match status" value="1"/>
</dbReference>
<dbReference type="InterPro" id="IPR016155">
    <property type="entry name" value="Mopterin_synth/thiamin_S_b"/>
</dbReference>
<proteinExistence type="predicted"/>
<dbReference type="Gene3D" id="3.10.20.30">
    <property type="match status" value="1"/>
</dbReference>
<comment type="caution">
    <text evidence="1">The sequence shown here is derived from an EMBL/GenBank/DDBJ whole genome shotgun (WGS) entry which is preliminary data.</text>
</comment>
<evidence type="ECO:0000313" key="2">
    <source>
        <dbReference type="Proteomes" id="UP001595710"/>
    </source>
</evidence>